<organism evidence="2 3">
    <name type="scientific">Aciditerrimonas ferrireducens</name>
    <dbReference type="NCBI Taxonomy" id="667306"/>
    <lineage>
        <taxon>Bacteria</taxon>
        <taxon>Bacillati</taxon>
        <taxon>Actinomycetota</taxon>
        <taxon>Acidimicrobiia</taxon>
        <taxon>Acidimicrobiales</taxon>
        <taxon>Acidimicrobiaceae</taxon>
        <taxon>Aciditerrimonas</taxon>
    </lineage>
</organism>
<keyword evidence="1" id="KW-0812">Transmembrane</keyword>
<dbReference type="RefSeq" id="WP_377787879.1">
    <property type="nucleotide sequence ID" value="NZ_JBHLYQ010000013.1"/>
</dbReference>
<dbReference type="EMBL" id="JBHLYQ010000013">
    <property type="protein sequence ID" value="MFC0081038.1"/>
    <property type="molecule type" value="Genomic_DNA"/>
</dbReference>
<accession>A0ABV6C031</accession>
<sequence length="202" mass="21698">MRRKVFDLLASAGGAVLVVVLVVAGALLMWGASFANSSVHDQLAKQEIFFPPKSAFEHAKPGTEITPSMIPTVSQYAGQQLLTGQQAEVYANDFIAVHLSEMPYHGVYAVISAKARAAAPGSPQAKELAALEQTSFQGTTLRGLLLEAYAFSVFGEIAFWAGIAAFVLAFVMAVLVGLGFWHARRIPDTEELLEPHRVLAQV</sequence>
<name>A0ABV6C031_9ACTN</name>
<dbReference type="Proteomes" id="UP001589788">
    <property type="component" value="Unassembled WGS sequence"/>
</dbReference>
<evidence type="ECO:0000313" key="2">
    <source>
        <dbReference type="EMBL" id="MFC0081038.1"/>
    </source>
</evidence>
<keyword evidence="1" id="KW-1133">Transmembrane helix</keyword>
<proteinExistence type="predicted"/>
<evidence type="ECO:0008006" key="4">
    <source>
        <dbReference type="Google" id="ProtNLM"/>
    </source>
</evidence>
<reference evidence="2 3" key="1">
    <citation type="submission" date="2024-09" db="EMBL/GenBank/DDBJ databases">
        <authorList>
            <person name="Sun Q."/>
            <person name="Mori K."/>
        </authorList>
    </citation>
    <scope>NUCLEOTIDE SEQUENCE [LARGE SCALE GENOMIC DNA]</scope>
    <source>
        <strain evidence="2 3">JCM 15389</strain>
    </source>
</reference>
<evidence type="ECO:0000256" key="1">
    <source>
        <dbReference type="SAM" id="Phobius"/>
    </source>
</evidence>
<protein>
    <recommendedName>
        <fullName evidence="4">PepSY domain-containing protein</fullName>
    </recommendedName>
</protein>
<feature type="transmembrane region" description="Helical" evidence="1">
    <location>
        <begin position="157"/>
        <end position="181"/>
    </location>
</feature>
<comment type="caution">
    <text evidence="2">The sequence shown here is derived from an EMBL/GenBank/DDBJ whole genome shotgun (WGS) entry which is preliminary data.</text>
</comment>
<gene>
    <name evidence="2" type="ORF">ACFFRE_02550</name>
</gene>
<keyword evidence="3" id="KW-1185">Reference proteome</keyword>
<keyword evidence="1" id="KW-0472">Membrane</keyword>
<evidence type="ECO:0000313" key="3">
    <source>
        <dbReference type="Proteomes" id="UP001589788"/>
    </source>
</evidence>